<feature type="region of interest" description="Disordered" evidence="1">
    <location>
        <begin position="1"/>
        <end position="103"/>
    </location>
</feature>
<organism evidence="2 3">
    <name type="scientific">Protopolystoma xenopodis</name>
    <dbReference type="NCBI Taxonomy" id="117903"/>
    <lineage>
        <taxon>Eukaryota</taxon>
        <taxon>Metazoa</taxon>
        <taxon>Spiralia</taxon>
        <taxon>Lophotrochozoa</taxon>
        <taxon>Platyhelminthes</taxon>
        <taxon>Monogenea</taxon>
        <taxon>Polyopisthocotylea</taxon>
        <taxon>Polystomatidea</taxon>
        <taxon>Polystomatidae</taxon>
        <taxon>Protopolystoma</taxon>
    </lineage>
</organism>
<comment type="caution">
    <text evidence="2">The sequence shown here is derived from an EMBL/GenBank/DDBJ whole genome shotgun (WGS) entry which is preliminary data.</text>
</comment>
<dbReference type="AlphaFoldDB" id="A0A448WUP7"/>
<evidence type="ECO:0000313" key="3">
    <source>
        <dbReference type="Proteomes" id="UP000784294"/>
    </source>
</evidence>
<dbReference type="Proteomes" id="UP000784294">
    <property type="component" value="Unassembled WGS sequence"/>
</dbReference>
<name>A0A448WUP7_9PLAT</name>
<reference evidence="2" key="1">
    <citation type="submission" date="2018-11" db="EMBL/GenBank/DDBJ databases">
        <authorList>
            <consortium name="Pathogen Informatics"/>
        </authorList>
    </citation>
    <scope>NUCLEOTIDE SEQUENCE</scope>
</reference>
<gene>
    <name evidence="2" type="ORF">PXEA_LOCUS14170</name>
</gene>
<protein>
    <submittedName>
        <fullName evidence="2">Uncharacterized protein</fullName>
    </submittedName>
</protein>
<sequence length="169" mass="18121">MRLTRPSGRDSWTAFRRDESRSPAVPVPSPASPSRRTNETRAGQAGAEVEFGLGDREGRSLDPTGGGTREAAAKTRRVGPWPGTRSSVTSTGPEAPNLDWPTLGRPEFGFLDSHRLSSSASLAGADDEDFSDQQEVSFMPIGKVASGDSFVYRLGNFAILGSRHNVSKE</sequence>
<accession>A0A448WUP7</accession>
<keyword evidence="3" id="KW-1185">Reference proteome</keyword>
<evidence type="ECO:0000313" key="2">
    <source>
        <dbReference type="EMBL" id="VEL20730.1"/>
    </source>
</evidence>
<proteinExistence type="predicted"/>
<dbReference type="EMBL" id="CAAALY010047771">
    <property type="protein sequence ID" value="VEL20730.1"/>
    <property type="molecule type" value="Genomic_DNA"/>
</dbReference>
<evidence type="ECO:0000256" key="1">
    <source>
        <dbReference type="SAM" id="MobiDB-lite"/>
    </source>
</evidence>